<feature type="transmembrane region" description="Helical" evidence="5">
    <location>
        <begin position="373"/>
        <end position="391"/>
    </location>
</feature>
<dbReference type="InterPro" id="IPR011701">
    <property type="entry name" value="MFS"/>
</dbReference>
<dbReference type="EMBL" id="BSEN01000003">
    <property type="protein sequence ID" value="GLJ75415.1"/>
    <property type="molecule type" value="Genomic_DNA"/>
</dbReference>
<name>A0A9W6H883_9MICO</name>
<dbReference type="PROSITE" id="PS50850">
    <property type="entry name" value="MFS"/>
    <property type="match status" value="1"/>
</dbReference>
<dbReference type="Proteomes" id="UP001142372">
    <property type="component" value="Unassembled WGS sequence"/>
</dbReference>
<feature type="transmembrane region" description="Helical" evidence="5">
    <location>
        <begin position="283"/>
        <end position="303"/>
    </location>
</feature>
<feature type="domain" description="Major facilitator superfamily (MFS) profile" evidence="6">
    <location>
        <begin position="183"/>
        <end position="409"/>
    </location>
</feature>
<evidence type="ECO:0000256" key="2">
    <source>
        <dbReference type="ARBA" id="ARBA00022692"/>
    </source>
</evidence>
<feature type="transmembrane region" description="Helical" evidence="5">
    <location>
        <begin position="113"/>
        <end position="135"/>
    </location>
</feature>
<dbReference type="Pfam" id="PF07690">
    <property type="entry name" value="MFS_1"/>
    <property type="match status" value="1"/>
</dbReference>
<feature type="transmembrane region" description="Helical" evidence="5">
    <location>
        <begin position="20"/>
        <end position="45"/>
    </location>
</feature>
<evidence type="ECO:0000256" key="4">
    <source>
        <dbReference type="ARBA" id="ARBA00023136"/>
    </source>
</evidence>
<feature type="transmembrane region" description="Helical" evidence="5">
    <location>
        <begin position="167"/>
        <end position="200"/>
    </location>
</feature>
<keyword evidence="2 5" id="KW-0812">Transmembrane</keyword>
<dbReference type="InterPro" id="IPR020846">
    <property type="entry name" value="MFS_dom"/>
</dbReference>
<organism evidence="7 8">
    <name type="scientific">Leifsonia poae</name>
    <dbReference type="NCBI Taxonomy" id="110933"/>
    <lineage>
        <taxon>Bacteria</taxon>
        <taxon>Bacillati</taxon>
        <taxon>Actinomycetota</taxon>
        <taxon>Actinomycetes</taxon>
        <taxon>Micrococcales</taxon>
        <taxon>Microbacteriaceae</taxon>
        <taxon>Leifsonia</taxon>
    </lineage>
</organism>
<feature type="transmembrane region" description="Helical" evidence="5">
    <location>
        <begin position="251"/>
        <end position="274"/>
    </location>
</feature>
<gene>
    <name evidence="7" type="ORF">GCM10017584_09890</name>
</gene>
<dbReference type="AlphaFoldDB" id="A0A9W6H883"/>
<comment type="caution">
    <text evidence="7">The sequence shown here is derived from an EMBL/GenBank/DDBJ whole genome shotgun (WGS) entry which is preliminary data.</text>
</comment>
<dbReference type="GO" id="GO:0022857">
    <property type="term" value="F:transmembrane transporter activity"/>
    <property type="evidence" value="ECO:0007669"/>
    <property type="project" value="InterPro"/>
</dbReference>
<feature type="transmembrane region" description="Helical" evidence="5">
    <location>
        <begin position="52"/>
        <end position="72"/>
    </location>
</feature>
<reference evidence="7" key="1">
    <citation type="journal article" date="2014" name="Int. J. Syst. Evol. Microbiol.">
        <title>Complete genome sequence of Corynebacterium casei LMG S-19264T (=DSM 44701T), isolated from a smear-ripened cheese.</title>
        <authorList>
            <consortium name="US DOE Joint Genome Institute (JGI-PGF)"/>
            <person name="Walter F."/>
            <person name="Albersmeier A."/>
            <person name="Kalinowski J."/>
            <person name="Ruckert C."/>
        </authorList>
    </citation>
    <scope>NUCLEOTIDE SEQUENCE</scope>
    <source>
        <strain evidence="7">VKM Ac-1401</strain>
    </source>
</reference>
<evidence type="ECO:0000256" key="5">
    <source>
        <dbReference type="SAM" id="Phobius"/>
    </source>
</evidence>
<reference evidence="7" key="2">
    <citation type="submission" date="2023-01" db="EMBL/GenBank/DDBJ databases">
        <authorList>
            <person name="Sun Q."/>
            <person name="Evtushenko L."/>
        </authorList>
    </citation>
    <scope>NUCLEOTIDE SEQUENCE</scope>
    <source>
        <strain evidence="7">VKM Ac-1401</strain>
    </source>
</reference>
<dbReference type="PANTHER" id="PTHR23542">
    <property type="match status" value="1"/>
</dbReference>
<keyword evidence="3 5" id="KW-1133">Transmembrane helix</keyword>
<evidence type="ECO:0000256" key="3">
    <source>
        <dbReference type="ARBA" id="ARBA00022989"/>
    </source>
</evidence>
<keyword evidence="8" id="KW-1185">Reference proteome</keyword>
<dbReference type="PANTHER" id="PTHR23542:SF1">
    <property type="entry name" value="MAJOR FACILITATOR SUPERFAMILY (MFS) PROFILE DOMAIN-CONTAINING PROTEIN"/>
    <property type="match status" value="1"/>
</dbReference>
<protein>
    <submittedName>
        <fullName evidence="7">MFS transporter</fullName>
    </submittedName>
</protein>
<comment type="subcellular location">
    <subcellularLocation>
        <location evidence="1">Cell membrane</location>
        <topology evidence="1">Multi-pass membrane protein</topology>
    </subcellularLocation>
</comment>
<keyword evidence="4 5" id="KW-0472">Membrane</keyword>
<accession>A0A9W6H883</accession>
<feature type="transmembrane region" description="Helical" evidence="5">
    <location>
        <begin position="344"/>
        <end position="367"/>
    </location>
</feature>
<dbReference type="Gene3D" id="1.20.1250.20">
    <property type="entry name" value="MFS general substrate transporter like domains"/>
    <property type="match status" value="2"/>
</dbReference>
<evidence type="ECO:0000259" key="6">
    <source>
        <dbReference type="PROSITE" id="PS50850"/>
    </source>
</evidence>
<dbReference type="InterPro" id="IPR036259">
    <property type="entry name" value="MFS_trans_sf"/>
</dbReference>
<dbReference type="SUPFAM" id="SSF103473">
    <property type="entry name" value="MFS general substrate transporter"/>
    <property type="match status" value="1"/>
</dbReference>
<evidence type="ECO:0000256" key="1">
    <source>
        <dbReference type="ARBA" id="ARBA00004651"/>
    </source>
</evidence>
<feature type="transmembrane region" description="Helical" evidence="5">
    <location>
        <begin position="221"/>
        <end position="239"/>
    </location>
</feature>
<proteinExistence type="predicted"/>
<dbReference type="GO" id="GO:0005886">
    <property type="term" value="C:plasma membrane"/>
    <property type="evidence" value="ECO:0007669"/>
    <property type="project" value="UniProtKB-SubCell"/>
</dbReference>
<evidence type="ECO:0000313" key="7">
    <source>
        <dbReference type="EMBL" id="GLJ75415.1"/>
    </source>
</evidence>
<feature type="transmembrane region" description="Helical" evidence="5">
    <location>
        <begin position="309"/>
        <end position="332"/>
    </location>
</feature>
<sequence>MTARTGERESYLDVLRLPHALRLMGSALLGRLSYATVGLSLLLSVQAASGSFAVAGAATGAFGIVNVLASPWRARAVDHFGPTHALIVMAVVFSAVLTATGFACLADAPDAALVALSAAVGLFAPPLGSTMRVIWSTLAPNQRILTRAYSLDAVSEEVVFTTGPLLVGLLVLVASPVVALFTTAVVALVGTVLFATAPAVRARGPMREPRQAHQRPLRQRGFAIVLIALVGIGVVLGTVETAVPAFTTEHASAAVAGILLAVMSAGSGVAGLLYGRRSWGSSLAVRLIGLSTALAIVSGLAAFAPTTVVLGVILLGVGVFLAPSMITGYLLADALTEESVRTEASTWINTAVNAGAAVGAALAGVLVDRTTTSVAFAVGAGIAVAATIVAGTRIRMLREASTAERPASA</sequence>
<dbReference type="RefSeq" id="WP_271176096.1">
    <property type="nucleotide sequence ID" value="NZ_BAAAJO010000001.1"/>
</dbReference>
<evidence type="ECO:0000313" key="8">
    <source>
        <dbReference type="Proteomes" id="UP001142372"/>
    </source>
</evidence>
<feature type="transmembrane region" description="Helical" evidence="5">
    <location>
        <begin position="84"/>
        <end position="106"/>
    </location>
</feature>